<sequence>MGDNRKLRVLIVDDSMMYREVLALGLSSDPAIEVVGKAVDPFDARDQILRFQPDVMICDVEMPKMNGIEFLRRLLPQYTLPVIVVSTISDAVFDAMEAGAVDFVCKPDPRSPRGVEGFILDLIDKVKIAAKTNVAPRRLHAERKSAGLPVPERPFGAGQIVAIGASTGGTEAISYLLNRLPTSFPGIVIVQHIPPVFSRMFADRLNQSTSFTVKEAASGDIVEPGKVLVAPGDRHMRLRKVDGRYRVDCFEGDKINGHCPSIDVLFDSAARECGPRAVGIILTGMGYDGAKGLLAMRRKGARTLGQNEPSSVVYGMPKVAYELGAVERQVSLELMPRALCSMLLEEPKRES</sequence>
<comment type="PTM">
    <text evidence="5">Phosphorylated by CheA. Phosphorylation of the N-terminal regulatory domain activates the methylesterase activity.</text>
</comment>
<dbReference type="PANTHER" id="PTHR42872:SF6">
    <property type="entry name" value="PROTEIN-GLUTAMATE METHYLESTERASE_PROTEIN-GLUTAMINE GLUTAMINASE"/>
    <property type="match status" value="1"/>
</dbReference>
<comment type="caution">
    <text evidence="10">The sequence shown here is derived from an EMBL/GenBank/DDBJ whole genome shotgun (WGS) entry which is preliminary data.</text>
</comment>
<keyword evidence="5 7" id="KW-0597">Phosphoprotein</keyword>
<dbReference type="GO" id="GO:0008984">
    <property type="term" value="F:protein-glutamate methylesterase activity"/>
    <property type="evidence" value="ECO:0007669"/>
    <property type="project" value="UniProtKB-UniRule"/>
</dbReference>
<evidence type="ECO:0000259" key="9">
    <source>
        <dbReference type="PROSITE" id="PS50122"/>
    </source>
</evidence>
<dbReference type="PROSITE" id="PS50110">
    <property type="entry name" value="RESPONSE_REGULATORY"/>
    <property type="match status" value="1"/>
</dbReference>
<accession>A0A9X2BPZ3</accession>
<evidence type="ECO:0000256" key="3">
    <source>
        <dbReference type="ARBA" id="ARBA00022801"/>
    </source>
</evidence>
<comment type="subcellular location">
    <subcellularLocation>
        <location evidence="5">Cytoplasm</location>
    </subcellularLocation>
</comment>
<dbReference type="GO" id="GO:0006935">
    <property type="term" value="P:chemotaxis"/>
    <property type="evidence" value="ECO:0007669"/>
    <property type="project" value="UniProtKB-UniRule"/>
</dbReference>
<comment type="domain">
    <text evidence="5">Contains a C-terminal catalytic domain, and an N-terminal region which modulates catalytic activity.</text>
</comment>
<feature type="domain" description="Response regulatory" evidence="8">
    <location>
        <begin position="8"/>
        <end position="121"/>
    </location>
</feature>
<keyword evidence="2 5" id="KW-0145">Chemotaxis</keyword>
<keyword evidence="11" id="KW-1185">Reference proteome</keyword>
<evidence type="ECO:0000256" key="6">
    <source>
        <dbReference type="PROSITE-ProRule" id="PRU00050"/>
    </source>
</evidence>
<dbReference type="EC" id="3.1.1.61" evidence="5"/>
<dbReference type="GO" id="GO:0005737">
    <property type="term" value="C:cytoplasm"/>
    <property type="evidence" value="ECO:0007669"/>
    <property type="project" value="UniProtKB-SubCell"/>
</dbReference>
<name>A0A9X2BPZ3_9BACL</name>
<feature type="active site" evidence="5 6">
    <location>
        <position position="166"/>
    </location>
</feature>
<evidence type="ECO:0000259" key="8">
    <source>
        <dbReference type="PROSITE" id="PS50110"/>
    </source>
</evidence>
<feature type="domain" description="CheB-type methylesterase" evidence="9">
    <location>
        <begin position="154"/>
        <end position="346"/>
    </location>
</feature>
<dbReference type="InterPro" id="IPR000673">
    <property type="entry name" value="Sig_transdc_resp-reg_Me-estase"/>
</dbReference>
<dbReference type="PROSITE" id="PS50122">
    <property type="entry name" value="CHEB"/>
    <property type="match status" value="1"/>
</dbReference>
<evidence type="ECO:0000256" key="4">
    <source>
        <dbReference type="ARBA" id="ARBA00048267"/>
    </source>
</evidence>
<evidence type="ECO:0000313" key="11">
    <source>
        <dbReference type="Proteomes" id="UP001139534"/>
    </source>
</evidence>
<dbReference type="GO" id="GO:0050568">
    <property type="term" value="F:protein-glutamine glutaminase activity"/>
    <property type="evidence" value="ECO:0007669"/>
    <property type="project" value="UniProtKB-UniRule"/>
</dbReference>
<dbReference type="Gene3D" id="3.40.50.2300">
    <property type="match status" value="1"/>
</dbReference>
<dbReference type="NCBIfam" id="NF001965">
    <property type="entry name" value="PRK00742.1"/>
    <property type="match status" value="1"/>
</dbReference>
<dbReference type="EMBL" id="JALPRK010000014">
    <property type="protein sequence ID" value="MCK8488524.1"/>
    <property type="molecule type" value="Genomic_DNA"/>
</dbReference>
<evidence type="ECO:0000313" key="10">
    <source>
        <dbReference type="EMBL" id="MCK8488524.1"/>
    </source>
</evidence>
<dbReference type="InterPro" id="IPR035909">
    <property type="entry name" value="CheB_C"/>
</dbReference>
<dbReference type="InterPro" id="IPR011006">
    <property type="entry name" value="CheY-like_superfamily"/>
</dbReference>
<dbReference type="RefSeq" id="WP_248552600.1">
    <property type="nucleotide sequence ID" value="NZ_JALPRK010000014.1"/>
</dbReference>
<dbReference type="InterPro" id="IPR008248">
    <property type="entry name" value="CheB-like"/>
</dbReference>
<dbReference type="Gene3D" id="3.40.50.180">
    <property type="entry name" value="Methylesterase CheB, C-terminal domain"/>
    <property type="match status" value="1"/>
</dbReference>
<evidence type="ECO:0000256" key="5">
    <source>
        <dbReference type="HAMAP-Rule" id="MF_00099"/>
    </source>
</evidence>
<dbReference type="SUPFAM" id="SSF52172">
    <property type="entry name" value="CheY-like"/>
    <property type="match status" value="1"/>
</dbReference>
<evidence type="ECO:0000256" key="2">
    <source>
        <dbReference type="ARBA" id="ARBA00022500"/>
    </source>
</evidence>
<organism evidence="10 11">
    <name type="scientific">Paenibacillus mellifer</name>
    <dbReference type="NCBI Taxonomy" id="2937794"/>
    <lineage>
        <taxon>Bacteria</taxon>
        <taxon>Bacillati</taxon>
        <taxon>Bacillota</taxon>
        <taxon>Bacilli</taxon>
        <taxon>Bacillales</taxon>
        <taxon>Paenibacillaceae</taxon>
        <taxon>Paenibacillus</taxon>
    </lineage>
</organism>
<dbReference type="CDD" id="cd17541">
    <property type="entry name" value="REC_CheB-like"/>
    <property type="match status" value="1"/>
</dbReference>
<dbReference type="Pfam" id="PF01339">
    <property type="entry name" value="CheB_methylest"/>
    <property type="match status" value="1"/>
</dbReference>
<dbReference type="SMART" id="SM00448">
    <property type="entry name" value="REC"/>
    <property type="match status" value="1"/>
</dbReference>
<protein>
    <recommendedName>
        <fullName evidence="5">Protein-glutamate methylesterase/protein-glutamine glutaminase</fullName>
        <ecNumber evidence="5">3.1.1.61</ecNumber>
        <ecNumber evidence="5">3.5.1.44</ecNumber>
    </recommendedName>
</protein>
<dbReference type="HAMAP" id="MF_00099">
    <property type="entry name" value="CheB_chemtxs"/>
    <property type="match status" value="1"/>
</dbReference>
<dbReference type="Proteomes" id="UP001139534">
    <property type="component" value="Unassembled WGS sequence"/>
</dbReference>
<evidence type="ECO:0000256" key="1">
    <source>
        <dbReference type="ARBA" id="ARBA00022490"/>
    </source>
</evidence>
<dbReference type="PANTHER" id="PTHR42872">
    <property type="entry name" value="PROTEIN-GLUTAMATE METHYLESTERASE/PROTEIN-GLUTAMINE GLUTAMINASE"/>
    <property type="match status" value="1"/>
</dbReference>
<gene>
    <name evidence="5" type="primary">cheB</name>
    <name evidence="10" type="ORF">M0651_15220</name>
</gene>
<comment type="catalytic activity">
    <reaction evidence="4 5">
        <text>[protein]-L-glutamate 5-O-methyl ester + H2O = L-glutamyl-[protein] + methanol + H(+)</text>
        <dbReference type="Rhea" id="RHEA:23236"/>
        <dbReference type="Rhea" id="RHEA-COMP:10208"/>
        <dbReference type="Rhea" id="RHEA-COMP:10311"/>
        <dbReference type="ChEBI" id="CHEBI:15377"/>
        <dbReference type="ChEBI" id="CHEBI:15378"/>
        <dbReference type="ChEBI" id="CHEBI:17790"/>
        <dbReference type="ChEBI" id="CHEBI:29973"/>
        <dbReference type="ChEBI" id="CHEBI:82795"/>
        <dbReference type="EC" id="3.1.1.61"/>
    </reaction>
</comment>
<feature type="modified residue" description="4-aspartylphosphate" evidence="5 7">
    <location>
        <position position="59"/>
    </location>
</feature>
<evidence type="ECO:0000256" key="7">
    <source>
        <dbReference type="PROSITE-ProRule" id="PRU00169"/>
    </source>
</evidence>
<dbReference type="Pfam" id="PF00072">
    <property type="entry name" value="Response_reg"/>
    <property type="match status" value="1"/>
</dbReference>
<feature type="active site" evidence="5 6">
    <location>
        <position position="192"/>
    </location>
</feature>
<reference evidence="10" key="1">
    <citation type="submission" date="2022-04" db="EMBL/GenBank/DDBJ databases">
        <authorList>
            <person name="Seo M.-J."/>
        </authorList>
    </citation>
    <scope>NUCLEOTIDE SEQUENCE</scope>
    <source>
        <strain evidence="10">MBLB2552</strain>
    </source>
</reference>
<keyword evidence="1 5" id="KW-0963">Cytoplasm</keyword>
<dbReference type="EC" id="3.5.1.44" evidence="5"/>
<comment type="similarity">
    <text evidence="5">Belongs to the CheB family.</text>
</comment>
<dbReference type="CDD" id="cd16432">
    <property type="entry name" value="CheB_Rec"/>
    <property type="match status" value="1"/>
</dbReference>
<proteinExistence type="inferred from homology"/>
<dbReference type="GO" id="GO:0000156">
    <property type="term" value="F:phosphorelay response regulator activity"/>
    <property type="evidence" value="ECO:0007669"/>
    <property type="project" value="InterPro"/>
</dbReference>
<feature type="active site" evidence="5 6">
    <location>
        <position position="288"/>
    </location>
</feature>
<dbReference type="InterPro" id="IPR001789">
    <property type="entry name" value="Sig_transdc_resp-reg_receiver"/>
</dbReference>
<dbReference type="PIRSF" id="PIRSF000876">
    <property type="entry name" value="RR_chemtxs_CheB"/>
    <property type="match status" value="1"/>
</dbReference>
<comment type="catalytic activity">
    <reaction evidence="5">
        <text>L-glutaminyl-[protein] + H2O = L-glutamyl-[protein] + NH4(+)</text>
        <dbReference type="Rhea" id="RHEA:16441"/>
        <dbReference type="Rhea" id="RHEA-COMP:10207"/>
        <dbReference type="Rhea" id="RHEA-COMP:10208"/>
        <dbReference type="ChEBI" id="CHEBI:15377"/>
        <dbReference type="ChEBI" id="CHEBI:28938"/>
        <dbReference type="ChEBI" id="CHEBI:29973"/>
        <dbReference type="ChEBI" id="CHEBI:30011"/>
        <dbReference type="EC" id="3.5.1.44"/>
    </reaction>
</comment>
<comment type="function">
    <text evidence="5">Involved in chemotaxis. Part of a chemotaxis signal transduction system that modulates chemotaxis in response to various stimuli. Catalyzes the demethylation of specific methylglutamate residues introduced into the chemoreceptors (methyl-accepting chemotaxis proteins or MCP) by CheR. Also mediates the irreversible deamidation of specific glutamine residues to glutamic acid.</text>
</comment>
<dbReference type="AlphaFoldDB" id="A0A9X2BPZ3"/>
<keyword evidence="3 5" id="KW-0378">Hydrolase</keyword>
<dbReference type="SUPFAM" id="SSF52738">
    <property type="entry name" value="Methylesterase CheB, C-terminal domain"/>
    <property type="match status" value="1"/>
</dbReference>